<dbReference type="AlphaFoldDB" id="A0A1H8ZHD7"/>
<proteinExistence type="predicted"/>
<keyword evidence="2" id="KW-1185">Reference proteome</keyword>
<organism evidence="1 2">
    <name type="scientific">Thalassovita taeanensis</name>
    <dbReference type="NCBI Taxonomy" id="657014"/>
    <lineage>
        <taxon>Bacteria</taxon>
        <taxon>Pseudomonadati</taxon>
        <taxon>Pseudomonadota</taxon>
        <taxon>Alphaproteobacteria</taxon>
        <taxon>Rhodobacterales</taxon>
        <taxon>Roseobacteraceae</taxon>
        <taxon>Thalassovita</taxon>
    </lineage>
</organism>
<name>A0A1H8ZHD7_9RHOB</name>
<sequence>MTGKNITNPSLALIEVLGSDTGVSSFAVSLADAASGSPLPSIISSAVQSFETVRAHLEMVAITEFLQGLKGSSPQQRANFMSKYSTEKREKFAANLLLKITTADDVRKARAIGHLFDAMILSDLPEPIAFRLIEAVRRSYWEDLVTLSSFKDDRVVASENPQGDALAIAGLVVMSGVDLGGISPGSHSSTRSYRLTDLGVKLLTYGGPMEVT</sequence>
<gene>
    <name evidence="1" type="ORF">SAMN04488092_101427</name>
</gene>
<dbReference type="Proteomes" id="UP000198634">
    <property type="component" value="Unassembled WGS sequence"/>
</dbReference>
<dbReference type="RefSeq" id="WP_139246368.1">
    <property type="nucleotide sequence ID" value="NZ_FOEP01000001.1"/>
</dbReference>
<evidence type="ECO:0008006" key="3">
    <source>
        <dbReference type="Google" id="ProtNLM"/>
    </source>
</evidence>
<evidence type="ECO:0000313" key="1">
    <source>
        <dbReference type="EMBL" id="SEP63148.1"/>
    </source>
</evidence>
<dbReference type="EMBL" id="FOEP01000001">
    <property type="protein sequence ID" value="SEP63148.1"/>
    <property type="molecule type" value="Genomic_DNA"/>
</dbReference>
<reference evidence="1 2" key="1">
    <citation type="submission" date="2016-10" db="EMBL/GenBank/DDBJ databases">
        <authorList>
            <person name="de Groot N.N."/>
        </authorList>
    </citation>
    <scope>NUCLEOTIDE SEQUENCE [LARGE SCALE GENOMIC DNA]</scope>
    <source>
        <strain evidence="1 2">DSM 22007</strain>
    </source>
</reference>
<accession>A0A1H8ZHD7</accession>
<evidence type="ECO:0000313" key="2">
    <source>
        <dbReference type="Proteomes" id="UP000198634"/>
    </source>
</evidence>
<protein>
    <recommendedName>
        <fullName evidence="3">DUF4393 domain-containing protein</fullName>
    </recommendedName>
</protein>